<evidence type="ECO:0000313" key="3">
    <source>
        <dbReference type="EMBL" id="KAJ1970087.1"/>
    </source>
</evidence>
<keyword evidence="2" id="KW-0732">Signal</keyword>
<proteinExistence type="predicted"/>
<dbReference type="AlphaFoldDB" id="A0A9W8AVA4"/>
<name>A0A9W8AVA4_9FUNG</name>
<feature type="compositionally biased region" description="Polar residues" evidence="1">
    <location>
        <begin position="24"/>
        <end position="35"/>
    </location>
</feature>
<evidence type="ECO:0000256" key="1">
    <source>
        <dbReference type="SAM" id="MobiDB-lite"/>
    </source>
</evidence>
<feature type="chain" id="PRO_5040858204" evidence="2">
    <location>
        <begin position="24"/>
        <end position="363"/>
    </location>
</feature>
<dbReference type="Proteomes" id="UP001150925">
    <property type="component" value="Unassembled WGS sequence"/>
</dbReference>
<comment type="caution">
    <text evidence="3">The sequence shown here is derived from an EMBL/GenBank/DDBJ whole genome shotgun (WGS) entry which is preliminary data.</text>
</comment>
<accession>A0A9W8AVA4</accession>
<dbReference type="OrthoDB" id="5651367at2759"/>
<sequence length="363" mass="40091">MRAITISLVALIAYCTSVPVSSGSLPMATTTSPSTVHLARRQGNDESGEIHLPPTGGKNTTDPGDSSQQPDVSKIVAEHPELGELDPNLVYFAFCSKTGESSCMENYEVARGKLWSMLLNKDNLEGQSKGTDLLIAQGDATYVRLLFADGTIFCKKGDGTYTNFIEKFVVQSPRTNNVHFWVRAVTKNQEYFNTILQKYFARFQFDQEIKDLDKVESTVANQGYTACYDVSMRDGLDAMIKWSVAAGYSGHPKPILEALKPEGRFHSFMLGSLYDSILVNNPDIMNILTNWVDCTKVEESYKAFCDKIQAAVKGGDVSGIEKDSTIIDPDHISYDANLASNFVINAIPMFDRGTIDLARLLDQ</sequence>
<evidence type="ECO:0000256" key="2">
    <source>
        <dbReference type="SAM" id="SignalP"/>
    </source>
</evidence>
<dbReference type="EMBL" id="JANBPY010000006">
    <property type="protein sequence ID" value="KAJ1970087.1"/>
    <property type="molecule type" value="Genomic_DNA"/>
</dbReference>
<keyword evidence="4" id="KW-1185">Reference proteome</keyword>
<reference evidence="3" key="1">
    <citation type="submission" date="2022-07" db="EMBL/GenBank/DDBJ databases">
        <title>Phylogenomic reconstructions and comparative analyses of Kickxellomycotina fungi.</title>
        <authorList>
            <person name="Reynolds N.K."/>
            <person name="Stajich J.E."/>
            <person name="Barry K."/>
            <person name="Grigoriev I.V."/>
            <person name="Crous P."/>
            <person name="Smith M.E."/>
        </authorList>
    </citation>
    <scope>NUCLEOTIDE SEQUENCE</scope>
    <source>
        <strain evidence="3">RSA 1196</strain>
    </source>
</reference>
<feature type="region of interest" description="Disordered" evidence="1">
    <location>
        <begin position="24"/>
        <end position="71"/>
    </location>
</feature>
<feature type="compositionally biased region" description="Polar residues" evidence="1">
    <location>
        <begin position="57"/>
        <end position="71"/>
    </location>
</feature>
<feature type="signal peptide" evidence="2">
    <location>
        <begin position="1"/>
        <end position="23"/>
    </location>
</feature>
<gene>
    <name evidence="3" type="ORF">IWQ62_000193</name>
</gene>
<organism evidence="3 4">
    <name type="scientific">Dispira parvispora</name>
    <dbReference type="NCBI Taxonomy" id="1520584"/>
    <lineage>
        <taxon>Eukaryota</taxon>
        <taxon>Fungi</taxon>
        <taxon>Fungi incertae sedis</taxon>
        <taxon>Zoopagomycota</taxon>
        <taxon>Kickxellomycotina</taxon>
        <taxon>Dimargaritomycetes</taxon>
        <taxon>Dimargaritales</taxon>
        <taxon>Dimargaritaceae</taxon>
        <taxon>Dispira</taxon>
    </lineage>
</organism>
<evidence type="ECO:0000313" key="4">
    <source>
        <dbReference type="Proteomes" id="UP001150925"/>
    </source>
</evidence>
<protein>
    <submittedName>
        <fullName evidence="3">Uncharacterized protein</fullName>
    </submittedName>
</protein>